<dbReference type="AlphaFoldDB" id="A0AAV1NNX9"/>
<organism evidence="2 3">
    <name type="scientific">Scomber scombrus</name>
    <name type="common">Atlantic mackerel</name>
    <name type="synonym">Scomber vernalis</name>
    <dbReference type="NCBI Taxonomy" id="13677"/>
    <lineage>
        <taxon>Eukaryota</taxon>
        <taxon>Metazoa</taxon>
        <taxon>Chordata</taxon>
        <taxon>Craniata</taxon>
        <taxon>Vertebrata</taxon>
        <taxon>Euteleostomi</taxon>
        <taxon>Actinopterygii</taxon>
        <taxon>Neopterygii</taxon>
        <taxon>Teleostei</taxon>
        <taxon>Neoteleostei</taxon>
        <taxon>Acanthomorphata</taxon>
        <taxon>Pelagiaria</taxon>
        <taxon>Scombriformes</taxon>
        <taxon>Scombridae</taxon>
        <taxon>Scomber</taxon>
    </lineage>
</organism>
<feature type="region of interest" description="Disordered" evidence="1">
    <location>
        <begin position="1"/>
        <end position="20"/>
    </location>
</feature>
<proteinExistence type="predicted"/>
<protein>
    <submittedName>
        <fullName evidence="2">Uncharacterized protein</fullName>
    </submittedName>
</protein>
<dbReference type="EMBL" id="CAWUFR010000049">
    <property type="protein sequence ID" value="CAK6961215.1"/>
    <property type="molecule type" value="Genomic_DNA"/>
</dbReference>
<evidence type="ECO:0000313" key="3">
    <source>
        <dbReference type="Proteomes" id="UP001314229"/>
    </source>
</evidence>
<sequence length="86" mass="9618">MLSELLSNSQKGSESTCTGRQTVGCRFDEKEMKHKTFVKTQKRGKWLIKQDTLVSTAVLCRALSSSTPVPQFEDAGTLPDRSLQRN</sequence>
<dbReference type="Proteomes" id="UP001314229">
    <property type="component" value="Unassembled WGS sequence"/>
</dbReference>
<comment type="caution">
    <text evidence="2">The sequence shown here is derived from an EMBL/GenBank/DDBJ whole genome shotgun (WGS) entry which is preliminary data.</text>
</comment>
<evidence type="ECO:0000313" key="2">
    <source>
        <dbReference type="EMBL" id="CAK6961215.1"/>
    </source>
</evidence>
<reference evidence="2 3" key="1">
    <citation type="submission" date="2024-01" db="EMBL/GenBank/DDBJ databases">
        <authorList>
            <person name="Alioto T."/>
            <person name="Alioto T."/>
            <person name="Gomez Garrido J."/>
        </authorList>
    </citation>
    <scope>NUCLEOTIDE SEQUENCE [LARGE SCALE GENOMIC DNA]</scope>
</reference>
<keyword evidence="3" id="KW-1185">Reference proteome</keyword>
<evidence type="ECO:0000256" key="1">
    <source>
        <dbReference type="SAM" id="MobiDB-lite"/>
    </source>
</evidence>
<gene>
    <name evidence="2" type="ORF">FSCOSCO3_A031385</name>
</gene>
<accession>A0AAV1NNX9</accession>
<name>A0AAV1NNX9_SCOSC</name>